<keyword evidence="4 6" id="KW-1133">Transmembrane helix</keyword>
<dbReference type="eggNOG" id="COG0664">
    <property type="taxonomic scope" value="Bacteria"/>
</dbReference>
<dbReference type="Pfam" id="PF00027">
    <property type="entry name" value="cNMP_binding"/>
    <property type="match status" value="1"/>
</dbReference>
<reference evidence="8" key="1">
    <citation type="submission" date="2016-04" db="EMBL/GenBank/DDBJ databases">
        <title>Fast-growing isolate from the root nodules of Vavilovia formosa.</title>
        <authorList>
            <person name="Kimeklis A."/>
            <person name="Safronova V."/>
            <person name="Belimov A."/>
            <person name="Andronov E."/>
        </authorList>
    </citation>
    <scope>NUCLEOTIDE SEQUENCE [LARGE SCALE GENOMIC DNA]</scope>
    <source>
        <strain evidence="8">Vaf-46</strain>
    </source>
</reference>
<accession>A0A179BFB4</accession>
<dbReference type="EMBL" id="LWBS01000426">
    <property type="protein sequence ID" value="OAP90070.1"/>
    <property type="molecule type" value="Genomic_DNA"/>
</dbReference>
<feature type="transmembrane region" description="Helical" evidence="6">
    <location>
        <begin position="115"/>
        <end position="134"/>
    </location>
</feature>
<evidence type="ECO:0000313" key="8">
    <source>
        <dbReference type="EMBL" id="OAP90070.1"/>
    </source>
</evidence>
<dbReference type="AlphaFoldDB" id="A0A179BFB4"/>
<dbReference type="SMART" id="SM00100">
    <property type="entry name" value="cNMP"/>
    <property type="match status" value="1"/>
</dbReference>
<dbReference type="InterPro" id="IPR011066">
    <property type="entry name" value="MscS_channel_C_sf"/>
</dbReference>
<dbReference type="eggNOG" id="COG0668">
    <property type="taxonomic scope" value="Bacteria"/>
</dbReference>
<dbReference type="PANTHER" id="PTHR30566">
    <property type="entry name" value="YNAI-RELATED MECHANOSENSITIVE ION CHANNEL"/>
    <property type="match status" value="1"/>
</dbReference>
<evidence type="ECO:0000256" key="2">
    <source>
        <dbReference type="ARBA" id="ARBA00022475"/>
    </source>
</evidence>
<dbReference type="PIRSF" id="PIRSF026673">
    <property type="entry name" value="UCP026673_ion_chan"/>
    <property type="match status" value="1"/>
</dbReference>
<dbReference type="InterPro" id="IPR014710">
    <property type="entry name" value="RmlC-like_jellyroll"/>
</dbReference>
<dbReference type="Gene3D" id="2.60.120.10">
    <property type="entry name" value="Jelly Rolls"/>
    <property type="match status" value="1"/>
</dbReference>
<dbReference type="GO" id="GO:0005886">
    <property type="term" value="C:plasma membrane"/>
    <property type="evidence" value="ECO:0007669"/>
    <property type="project" value="UniProtKB-SubCell"/>
</dbReference>
<dbReference type="Gene3D" id="2.30.30.60">
    <property type="match status" value="1"/>
</dbReference>
<dbReference type="Gene3D" id="1.10.287.1260">
    <property type="match status" value="1"/>
</dbReference>
<dbReference type="SUPFAM" id="SSF51206">
    <property type="entry name" value="cAMP-binding domain-like"/>
    <property type="match status" value="1"/>
</dbReference>
<evidence type="ECO:0000259" key="7">
    <source>
        <dbReference type="PROSITE" id="PS50042"/>
    </source>
</evidence>
<dbReference type="SUPFAM" id="SSF82689">
    <property type="entry name" value="Mechanosensitive channel protein MscS (YggB), C-terminal domain"/>
    <property type="match status" value="1"/>
</dbReference>
<dbReference type="InterPro" id="IPR016846">
    <property type="entry name" value="cNMP-bd_ion_channel"/>
</dbReference>
<dbReference type="PANTHER" id="PTHR30566:SF5">
    <property type="entry name" value="MECHANOSENSITIVE ION CHANNEL PROTEIN 1, MITOCHONDRIAL-RELATED"/>
    <property type="match status" value="1"/>
</dbReference>
<evidence type="ECO:0000256" key="1">
    <source>
        <dbReference type="ARBA" id="ARBA00004651"/>
    </source>
</evidence>
<name>A0A179BFB4_RHILE</name>
<dbReference type="Pfam" id="PF00924">
    <property type="entry name" value="MS_channel_2nd"/>
    <property type="match status" value="1"/>
</dbReference>
<dbReference type="InterPro" id="IPR023408">
    <property type="entry name" value="MscS_beta-dom_sf"/>
</dbReference>
<comment type="subcellular location">
    <subcellularLocation>
        <location evidence="1">Cell membrane</location>
        <topology evidence="1">Multi-pass membrane protein</topology>
    </subcellularLocation>
</comment>
<feature type="domain" description="Cyclic nucleotide-binding" evidence="7">
    <location>
        <begin position="352"/>
        <end position="471"/>
    </location>
</feature>
<dbReference type="CDD" id="cd00038">
    <property type="entry name" value="CAP_ED"/>
    <property type="match status" value="1"/>
</dbReference>
<dbReference type="InterPro" id="IPR000595">
    <property type="entry name" value="cNMP-bd_dom"/>
</dbReference>
<keyword evidence="2" id="KW-1003">Cell membrane</keyword>
<dbReference type="PROSITE" id="PS50042">
    <property type="entry name" value="CNMP_BINDING_3"/>
    <property type="match status" value="1"/>
</dbReference>
<dbReference type="InterPro" id="IPR006685">
    <property type="entry name" value="MscS_channel_2nd"/>
</dbReference>
<proteinExistence type="predicted"/>
<dbReference type="SUPFAM" id="SSF50182">
    <property type="entry name" value="Sm-like ribonucleoproteins"/>
    <property type="match status" value="1"/>
</dbReference>
<dbReference type="InterPro" id="IPR010920">
    <property type="entry name" value="LSM_dom_sf"/>
</dbReference>
<sequence length="506" mass="54595">MVDSFTWSGVLADPVVQAGTLAVVGAVITRIALRPFPSWKLAGQVFFFAALTVLLLYHDIVPYEVGPAPASTFERVFIALAKVVWWINAAWALIAFVRVFLIFERQPREGRLVQDLVIGLIYLGAILSVVAYVFSFPVGTLIATSGVFAIILGLALQSTLSDVFSGIALNLGRPYTIGDWIVLNDGVEGRVVETNWRSTHLLNGSNDLVILPNSFLAKIGLTNLSSPDRSHGASLTVRVVPTIGPSAIIEVMRAVLLSSDSILAEPKPGVQIKSLTSDAVELELSFRVRDIGQTGPAKNEIFDLIYRHIKAAGLTLARPLDAAGPPPDQLQSEEVMKPHRPTPLKLLDAIPLFSSLTEDEKETLAASMTRRTFKKDSILIEQGDTVASLMIVRSGALVATRREGHKEIELGRLAPGDYFGESGLLIGVGEAASLQALTFVVVYEIAQASLMPLLHDRPGIAEELAATLSHRIETGQHSFAAEGATLHGGSVTSLVTRIRHLFKVPQ</sequence>
<dbReference type="GO" id="GO:0008381">
    <property type="term" value="F:mechanosensitive monoatomic ion channel activity"/>
    <property type="evidence" value="ECO:0007669"/>
    <property type="project" value="UniProtKB-ARBA"/>
</dbReference>
<evidence type="ECO:0000256" key="6">
    <source>
        <dbReference type="SAM" id="Phobius"/>
    </source>
</evidence>
<protein>
    <submittedName>
        <fullName evidence="8">Mechanosensitive ion channel protein</fullName>
    </submittedName>
</protein>
<feature type="transmembrane region" description="Helical" evidence="6">
    <location>
        <begin position="15"/>
        <end position="33"/>
    </location>
</feature>
<evidence type="ECO:0000256" key="3">
    <source>
        <dbReference type="ARBA" id="ARBA00022692"/>
    </source>
</evidence>
<feature type="transmembrane region" description="Helical" evidence="6">
    <location>
        <begin position="83"/>
        <end position="103"/>
    </location>
</feature>
<keyword evidence="5 6" id="KW-0472">Membrane</keyword>
<comment type="caution">
    <text evidence="8">The sequence shown here is derived from an EMBL/GenBank/DDBJ whole genome shotgun (WGS) entry which is preliminary data.</text>
</comment>
<gene>
    <name evidence="8" type="ORF">A4U53_31185</name>
</gene>
<evidence type="ECO:0000256" key="4">
    <source>
        <dbReference type="ARBA" id="ARBA00022989"/>
    </source>
</evidence>
<dbReference type="Gene3D" id="3.30.70.100">
    <property type="match status" value="1"/>
</dbReference>
<organism evidence="8">
    <name type="scientific">Rhizobium leguminosarum</name>
    <dbReference type="NCBI Taxonomy" id="384"/>
    <lineage>
        <taxon>Bacteria</taxon>
        <taxon>Pseudomonadati</taxon>
        <taxon>Pseudomonadota</taxon>
        <taxon>Alphaproteobacteria</taxon>
        <taxon>Hyphomicrobiales</taxon>
        <taxon>Rhizobiaceae</taxon>
        <taxon>Rhizobium/Agrobacterium group</taxon>
        <taxon>Rhizobium</taxon>
    </lineage>
</organism>
<feature type="transmembrane region" description="Helical" evidence="6">
    <location>
        <begin position="45"/>
        <end position="63"/>
    </location>
</feature>
<keyword evidence="3 6" id="KW-0812">Transmembrane</keyword>
<evidence type="ECO:0000256" key="5">
    <source>
        <dbReference type="ARBA" id="ARBA00023136"/>
    </source>
</evidence>
<dbReference type="InterPro" id="IPR018490">
    <property type="entry name" value="cNMP-bd_dom_sf"/>
</dbReference>